<comment type="caution">
    <text evidence="4">The sequence shown here is derived from an EMBL/GenBank/DDBJ whole genome shotgun (WGS) entry which is preliminary data.</text>
</comment>
<keyword evidence="2" id="KW-0326">Glycosidase</keyword>
<dbReference type="PANTHER" id="PTHR12304">
    <property type="entry name" value="INOSINE-URIDINE PREFERRING NUCLEOSIDE HYDROLASE"/>
    <property type="match status" value="1"/>
</dbReference>
<evidence type="ECO:0000313" key="5">
    <source>
        <dbReference type="Proteomes" id="UP001205890"/>
    </source>
</evidence>
<dbReference type="Pfam" id="PF01156">
    <property type="entry name" value="IU_nuc_hydro"/>
    <property type="match status" value="1"/>
</dbReference>
<evidence type="ECO:0000256" key="1">
    <source>
        <dbReference type="ARBA" id="ARBA00022801"/>
    </source>
</evidence>
<evidence type="ECO:0000256" key="2">
    <source>
        <dbReference type="ARBA" id="ARBA00023295"/>
    </source>
</evidence>
<sequence length="319" mass="33448">MSETRGAPVIIDTDPGLDDALALFLAFRSPELDVRGVVTVAGNIGIDHTTRNARALLRVAGREDVPVVRGAARPFAREPFHAPGIHGEDGLGGIDVPEPRAPEHPAAALDWLADEIDSHPAGAVRILALGPLTNVARLIVERPEQARLIGGVVAMGGAVRDRGNVTPHAEFNIAADPEAAAVVLASGVPVTLVPLDVTRQVAADEAWAERLAARGGALAALTRQLHGAYLDNIAALRASLGVAEAERRPHAFPLHDPCVILHAVRPELFHPERLRLRVVRDRSERDGATVIDPAGDAADVLTGADAPAALAFVADRLAG</sequence>
<dbReference type="SUPFAM" id="SSF53590">
    <property type="entry name" value="Nucleoside hydrolase"/>
    <property type="match status" value="1"/>
</dbReference>
<dbReference type="GO" id="GO:0016787">
    <property type="term" value="F:hydrolase activity"/>
    <property type="evidence" value="ECO:0007669"/>
    <property type="project" value="UniProtKB-KW"/>
</dbReference>
<dbReference type="PANTHER" id="PTHR12304:SF4">
    <property type="entry name" value="URIDINE NUCLEOSIDASE"/>
    <property type="match status" value="1"/>
</dbReference>
<dbReference type="InterPro" id="IPR036452">
    <property type="entry name" value="Ribo_hydro-like"/>
</dbReference>
<organism evidence="4 5">
    <name type="scientific">Alsobacter ponti</name>
    <dbReference type="NCBI Taxonomy" id="2962936"/>
    <lineage>
        <taxon>Bacteria</taxon>
        <taxon>Pseudomonadati</taxon>
        <taxon>Pseudomonadota</taxon>
        <taxon>Alphaproteobacteria</taxon>
        <taxon>Hyphomicrobiales</taxon>
        <taxon>Alsobacteraceae</taxon>
        <taxon>Alsobacter</taxon>
    </lineage>
</organism>
<dbReference type="InterPro" id="IPR023186">
    <property type="entry name" value="IUNH"/>
</dbReference>
<dbReference type="Gene3D" id="3.90.245.10">
    <property type="entry name" value="Ribonucleoside hydrolase-like"/>
    <property type="match status" value="1"/>
</dbReference>
<dbReference type="RefSeq" id="WP_254739501.1">
    <property type="nucleotide sequence ID" value="NZ_JANCLU010000004.1"/>
</dbReference>
<protein>
    <submittedName>
        <fullName evidence="4">Nucleoside hydrolase</fullName>
    </submittedName>
</protein>
<keyword evidence="5" id="KW-1185">Reference proteome</keyword>
<dbReference type="InterPro" id="IPR001910">
    <property type="entry name" value="Inosine/uridine_hydrolase_dom"/>
</dbReference>
<accession>A0ABT1LCN9</accession>
<keyword evidence="1 4" id="KW-0378">Hydrolase</keyword>
<name>A0ABT1LCN9_9HYPH</name>
<gene>
    <name evidence="4" type="ORF">NK718_05750</name>
</gene>
<proteinExistence type="predicted"/>
<dbReference type="EMBL" id="JANCLU010000004">
    <property type="protein sequence ID" value="MCP8938013.1"/>
    <property type="molecule type" value="Genomic_DNA"/>
</dbReference>
<dbReference type="Proteomes" id="UP001205890">
    <property type="component" value="Unassembled WGS sequence"/>
</dbReference>
<evidence type="ECO:0000259" key="3">
    <source>
        <dbReference type="Pfam" id="PF01156"/>
    </source>
</evidence>
<evidence type="ECO:0000313" key="4">
    <source>
        <dbReference type="EMBL" id="MCP8938013.1"/>
    </source>
</evidence>
<reference evidence="4 5" key="1">
    <citation type="submission" date="2022-07" db="EMBL/GenBank/DDBJ databases">
        <authorList>
            <person name="Li W.-J."/>
            <person name="Deng Q.-Q."/>
        </authorList>
    </citation>
    <scope>NUCLEOTIDE SEQUENCE [LARGE SCALE GENOMIC DNA]</scope>
    <source>
        <strain evidence="4 5">SYSU M60028</strain>
    </source>
</reference>
<feature type="domain" description="Inosine/uridine-preferring nucleoside hydrolase" evidence="3">
    <location>
        <begin position="9"/>
        <end position="307"/>
    </location>
</feature>